<gene>
    <name evidence="3" type="ORF">FMUND_7702</name>
</gene>
<reference evidence="3 4" key="1">
    <citation type="submission" date="2020-05" db="EMBL/GenBank/DDBJ databases">
        <title>Identification and distribution of gene clusters putatively required for synthesis of sphingolipid metabolism inhibitors in phylogenetically diverse species of the filamentous fungus Fusarium.</title>
        <authorList>
            <person name="Kim H.-S."/>
            <person name="Busman M."/>
            <person name="Brown D.W."/>
            <person name="Divon H."/>
            <person name="Uhlig S."/>
            <person name="Proctor R.H."/>
        </authorList>
    </citation>
    <scope>NUCLEOTIDE SEQUENCE [LARGE SCALE GENOMIC DNA]</scope>
    <source>
        <strain evidence="3 4">NRRL 66235</strain>
    </source>
</reference>
<comment type="caution">
    <text evidence="3">The sequence shown here is derived from an EMBL/GenBank/DDBJ whole genome shotgun (WGS) entry which is preliminary data.</text>
</comment>
<keyword evidence="2" id="KW-0067">ATP-binding</keyword>
<protein>
    <submittedName>
        <fullName evidence="3">Uncharacterized protein</fullName>
    </submittedName>
</protein>
<dbReference type="CDD" id="cd10170">
    <property type="entry name" value="ASKHA_NBD_HSP70"/>
    <property type="match status" value="1"/>
</dbReference>
<evidence type="ECO:0000313" key="4">
    <source>
        <dbReference type="Proteomes" id="UP000544331"/>
    </source>
</evidence>
<evidence type="ECO:0000313" key="3">
    <source>
        <dbReference type="EMBL" id="KAF5713871.1"/>
    </source>
</evidence>
<name>A0A8H5YMA6_9HYPO</name>
<proteinExistence type="predicted"/>
<organism evidence="3 4">
    <name type="scientific">Fusarium mundagurra</name>
    <dbReference type="NCBI Taxonomy" id="1567541"/>
    <lineage>
        <taxon>Eukaryota</taxon>
        <taxon>Fungi</taxon>
        <taxon>Dikarya</taxon>
        <taxon>Ascomycota</taxon>
        <taxon>Pezizomycotina</taxon>
        <taxon>Sordariomycetes</taxon>
        <taxon>Hypocreomycetidae</taxon>
        <taxon>Hypocreales</taxon>
        <taxon>Nectriaceae</taxon>
        <taxon>Fusarium</taxon>
        <taxon>Fusarium fujikuroi species complex</taxon>
    </lineage>
</organism>
<dbReference type="SUPFAM" id="SSF53067">
    <property type="entry name" value="Actin-like ATPase domain"/>
    <property type="match status" value="1"/>
</dbReference>
<evidence type="ECO:0000256" key="1">
    <source>
        <dbReference type="ARBA" id="ARBA00022741"/>
    </source>
</evidence>
<dbReference type="PANTHER" id="PTHR14187:SF5">
    <property type="entry name" value="HEAT SHOCK 70 KDA PROTEIN 12A"/>
    <property type="match status" value="1"/>
</dbReference>
<dbReference type="GO" id="GO:0140662">
    <property type="term" value="F:ATP-dependent protein folding chaperone"/>
    <property type="evidence" value="ECO:0007669"/>
    <property type="project" value="InterPro"/>
</dbReference>
<dbReference type="Pfam" id="PF00012">
    <property type="entry name" value="HSP70"/>
    <property type="match status" value="1"/>
</dbReference>
<dbReference type="EMBL" id="JAAOAN010000258">
    <property type="protein sequence ID" value="KAF5713871.1"/>
    <property type="molecule type" value="Genomic_DNA"/>
</dbReference>
<dbReference type="OrthoDB" id="2963168at2759"/>
<evidence type="ECO:0000256" key="2">
    <source>
        <dbReference type="ARBA" id="ARBA00022840"/>
    </source>
</evidence>
<sequence length="434" mass="49238">MKRSNFQVVIPLPAIWPPYAQHRMKVAAKQAGILDSRPAGPTTLRFVSEPEATALATIKDLSKRSSIKAGDTIVVCDAGGGMVDLISYIFQSTDPFVVKECVKGDGDLCGGVFLDEAFIRFVKRKSPRGTWFPVTKTEERKFLNDEWEHGIKPQFESEADLVAHSPRYLCQAFQPKLDAPQDLLSVFSPIVDKIEVLVRRQVDAIHSKYQEKPKYIILVGGFGRSSFLFNHLQDRFGPVVLQSRGNKPWTAICRGAVVQGLVRHNPLANLGVEVETRVARMSYGIKCRTPFVEGHHNEADKLWSHVYQNYRAENQMAWFLKEGEDISEKRCVLQSYVRYLQVPSFQGHESIYCTASRTPPDRYGDSDDIDHLCTMKWDKIIDVHTLPKWTNPVAVAYPRLDYHIKMDCEDGTVNFSVHYQGSKVGEEEVEVQFN</sequence>
<accession>A0A8H5YMA6</accession>
<keyword evidence="4" id="KW-1185">Reference proteome</keyword>
<dbReference type="GO" id="GO:0005524">
    <property type="term" value="F:ATP binding"/>
    <property type="evidence" value="ECO:0007669"/>
    <property type="project" value="UniProtKB-KW"/>
</dbReference>
<keyword evidence="1" id="KW-0547">Nucleotide-binding</keyword>
<dbReference type="PANTHER" id="PTHR14187">
    <property type="entry name" value="ALPHA KINASE/ELONGATION FACTOR 2 KINASE"/>
    <property type="match status" value="1"/>
</dbReference>
<dbReference type="Gene3D" id="3.90.640.10">
    <property type="entry name" value="Actin, Chain A, domain 4"/>
    <property type="match status" value="1"/>
</dbReference>
<dbReference type="Gene3D" id="3.30.420.40">
    <property type="match status" value="2"/>
</dbReference>
<dbReference type="AlphaFoldDB" id="A0A8H5YMA6"/>
<dbReference type="InterPro" id="IPR043129">
    <property type="entry name" value="ATPase_NBD"/>
</dbReference>
<dbReference type="InterPro" id="IPR013126">
    <property type="entry name" value="Hsp_70_fam"/>
</dbReference>
<dbReference type="Proteomes" id="UP000544331">
    <property type="component" value="Unassembled WGS sequence"/>
</dbReference>